<gene>
    <name evidence="2" type="ORF">DdX_20152</name>
</gene>
<reference evidence="2" key="1">
    <citation type="submission" date="2022-01" db="EMBL/GenBank/DDBJ databases">
        <title>Genome Sequence Resource for Two Populations of Ditylenchus destructor, the Migratory Endoparasitic Phytonematode.</title>
        <authorList>
            <person name="Zhang H."/>
            <person name="Lin R."/>
            <person name="Xie B."/>
        </authorList>
    </citation>
    <scope>NUCLEOTIDE SEQUENCE</scope>
    <source>
        <strain evidence="2">BazhouSP</strain>
    </source>
</reference>
<evidence type="ECO:0000313" key="2">
    <source>
        <dbReference type="EMBL" id="KAI1694358.1"/>
    </source>
</evidence>
<dbReference type="AlphaFoldDB" id="A0AAD4MGT2"/>
<evidence type="ECO:0000256" key="1">
    <source>
        <dbReference type="SAM" id="MobiDB-lite"/>
    </source>
</evidence>
<comment type="caution">
    <text evidence="2">The sequence shown here is derived from an EMBL/GenBank/DDBJ whole genome shotgun (WGS) entry which is preliminary data.</text>
</comment>
<dbReference type="Proteomes" id="UP001201812">
    <property type="component" value="Unassembled WGS sequence"/>
</dbReference>
<organism evidence="2 3">
    <name type="scientific">Ditylenchus destructor</name>
    <dbReference type="NCBI Taxonomy" id="166010"/>
    <lineage>
        <taxon>Eukaryota</taxon>
        <taxon>Metazoa</taxon>
        <taxon>Ecdysozoa</taxon>
        <taxon>Nematoda</taxon>
        <taxon>Chromadorea</taxon>
        <taxon>Rhabditida</taxon>
        <taxon>Tylenchina</taxon>
        <taxon>Tylenchomorpha</taxon>
        <taxon>Sphaerularioidea</taxon>
        <taxon>Anguinidae</taxon>
        <taxon>Anguininae</taxon>
        <taxon>Ditylenchus</taxon>
    </lineage>
</organism>
<evidence type="ECO:0000313" key="3">
    <source>
        <dbReference type="Proteomes" id="UP001201812"/>
    </source>
</evidence>
<keyword evidence="3" id="KW-1185">Reference proteome</keyword>
<sequence length="377" mass="44356">MRKYEKIRKRLTRTSLTPEQQSNERQKNANQHRQIREQTRNAQLEYKPFEMAEGNYPYKDFGDLQKKCVNCNALHFQNEFKRNQDHPGSNVFFKCCDWGNVEITVEKTCPFKGYPKTLYEIVTAINAALAKPFHEHIRNYNCAFALGSLKTGNDCTPQGWPYCYKIQGNMYSLYNETVNPGDKTPAYGQLYYMDSEKALEFRCNEPSNKHCNKELMKIIQDVMEQSNPLAKSYKMMKDVEKEVQDEIKEKQKRDPEAQMPKLRLVFTDKGVDQRRFNIPQVNEVAAIFRIDDYEEVPRDNGIVVYYKDDKEKAKLKVLNKYQKQREAIIYPLFFPTGLGGWTPKMHKNHPEAFWNCTWNANPDLIDFNPLRVGTKLY</sequence>
<protein>
    <submittedName>
        <fullName evidence="2">Uncharacterized protein</fullName>
    </submittedName>
</protein>
<dbReference type="PANTHER" id="PTHR45786">
    <property type="entry name" value="DNA BINDING PROTEIN-LIKE"/>
    <property type="match status" value="1"/>
</dbReference>
<feature type="region of interest" description="Disordered" evidence="1">
    <location>
        <begin position="1"/>
        <end position="34"/>
    </location>
</feature>
<name>A0AAD4MGT2_9BILA</name>
<dbReference type="EMBL" id="JAKKPZ010000519">
    <property type="protein sequence ID" value="KAI1694358.1"/>
    <property type="molecule type" value="Genomic_DNA"/>
</dbReference>
<accession>A0AAD4MGT2</accession>
<dbReference type="PANTHER" id="PTHR45786:SF74">
    <property type="entry name" value="ATP-DEPENDENT DNA HELICASE"/>
    <property type="match status" value="1"/>
</dbReference>
<feature type="compositionally biased region" description="Basic residues" evidence="1">
    <location>
        <begin position="1"/>
        <end position="12"/>
    </location>
</feature>
<proteinExistence type="predicted"/>